<dbReference type="InterPro" id="IPR001264">
    <property type="entry name" value="Glyco_trans_51"/>
</dbReference>
<feature type="region of interest" description="Disordered" evidence="16">
    <location>
        <begin position="929"/>
        <end position="1000"/>
    </location>
</feature>
<gene>
    <name evidence="20" type="ORF">ACFQ3N_07000</name>
</gene>
<evidence type="ECO:0000256" key="14">
    <source>
        <dbReference type="ARBA" id="ARBA00034000"/>
    </source>
</evidence>
<evidence type="ECO:0000256" key="15">
    <source>
        <dbReference type="ARBA" id="ARBA00049902"/>
    </source>
</evidence>
<evidence type="ECO:0000256" key="10">
    <source>
        <dbReference type="ARBA" id="ARBA00022989"/>
    </source>
</evidence>
<keyword evidence="7" id="KW-0378">Hydrolase</keyword>
<evidence type="ECO:0000259" key="19">
    <source>
        <dbReference type="Pfam" id="PF00912"/>
    </source>
</evidence>
<evidence type="ECO:0000313" key="20">
    <source>
        <dbReference type="EMBL" id="MFD1038158.1"/>
    </source>
</evidence>
<dbReference type="Gene3D" id="2.60.40.10">
    <property type="entry name" value="Immunoglobulins"/>
    <property type="match status" value="1"/>
</dbReference>
<name>A0ABW3LK37_9BACI</name>
<keyword evidence="11 17" id="KW-0472">Membrane</keyword>
<dbReference type="Gene3D" id="3.90.1310.40">
    <property type="match status" value="1"/>
</dbReference>
<comment type="catalytic activity">
    <reaction evidence="14">
        <text>Preferential cleavage: (Ac)2-L-Lys-D-Ala-|-D-Ala. Also transpeptidation of peptidyl-alanyl moieties that are N-acyl substituents of D-alanine.</text>
        <dbReference type="EC" id="3.4.16.4"/>
    </reaction>
</comment>
<evidence type="ECO:0000256" key="17">
    <source>
        <dbReference type="SAM" id="Phobius"/>
    </source>
</evidence>
<evidence type="ECO:0000256" key="16">
    <source>
        <dbReference type="SAM" id="MobiDB-lite"/>
    </source>
</evidence>
<evidence type="ECO:0000256" key="7">
    <source>
        <dbReference type="ARBA" id="ARBA00022801"/>
    </source>
</evidence>
<keyword evidence="13" id="KW-0961">Cell wall biogenesis/degradation</keyword>
<comment type="caution">
    <text evidence="20">The sequence shown here is derived from an EMBL/GenBank/DDBJ whole genome shotgun (WGS) entry which is preliminary data.</text>
</comment>
<proteinExistence type="predicted"/>
<keyword evidence="12" id="KW-0511">Multifunctional enzyme</keyword>
<comment type="catalytic activity">
    <reaction evidence="15">
        <text>[GlcNAc-(1-&gt;4)-Mur2Ac(oyl-L-Ala-gamma-D-Glu-L-Lys-D-Ala-D-Ala)](n)-di-trans,octa-cis-undecaprenyl diphosphate + beta-D-GlcNAc-(1-&gt;4)-Mur2Ac(oyl-L-Ala-gamma-D-Glu-L-Lys-D-Ala-D-Ala)-di-trans,octa-cis-undecaprenyl diphosphate = [GlcNAc-(1-&gt;4)-Mur2Ac(oyl-L-Ala-gamma-D-Glu-L-Lys-D-Ala-D-Ala)](n+1)-di-trans,octa-cis-undecaprenyl diphosphate + di-trans,octa-cis-undecaprenyl diphosphate + H(+)</text>
        <dbReference type="Rhea" id="RHEA:23708"/>
        <dbReference type="Rhea" id="RHEA-COMP:9602"/>
        <dbReference type="Rhea" id="RHEA-COMP:9603"/>
        <dbReference type="ChEBI" id="CHEBI:15378"/>
        <dbReference type="ChEBI" id="CHEBI:58405"/>
        <dbReference type="ChEBI" id="CHEBI:60033"/>
        <dbReference type="ChEBI" id="CHEBI:78435"/>
        <dbReference type="EC" id="2.4.99.28"/>
    </reaction>
</comment>
<accession>A0ABW3LK37</accession>
<feature type="domain" description="Penicillin-binding protein transpeptidase" evidence="18">
    <location>
        <begin position="422"/>
        <end position="670"/>
    </location>
</feature>
<dbReference type="SUPFAM" id="SSF56601">
    <property type="entry name" value="beta-lactamase/transpeptidase-like"/>
    <property type="match status" value="1"/>
</dbReference>
<dbReference type="InterPro" id="IPR012338">
    <property type="entry name" value="Beta-lactam/transpept-like"/>
</dbReference>
<keyword evidence="6 17" id="KW-0812">Transmembrane</keyword>
<evidence type="ECO:0000256" key="3">
    <source>
        <dbReference type="ARBA" id="ARBA00022670"/>
    </source>
</evidence>
<evidence type="ECO:0000256" key="2">
    <source>
        <dbReference type="ARBA" id="ARBA00022645"/>
    </source>
</evidence>
<evidence type="ECO:0000259" key="18">
    <source>
        <dbReference type="Pfam" id="PF00905"/>
    </source>
</evidence>
<dbReference type="Gene3D" id="1.10.3810.10">
    <property type="entry name" value="Biosynthetic peptidoglycan transglycosylase-like"/>
    <property type="match status" value="1"/>
</dbReference>
<dbReference type="Gene3D" id="3.40.710.10">
    <property type="entry name" value="DD-peptidase/beta-lactamase superfamily"/>
    <property type="match status" value="1"/>
</dbReference>
<dbReference type="PANTHER" id="PTHR32282">
    <property type="entry name" value="BINDING PROTEIN TRANSPEPTIDASE, PUTATIVE-RELATED"/>
    <property type="match status" value="1"/>
</dbReference>
<dbReference type="Pfam" id="PF00905">
    <property type="entry name" value="Transpeptidase"/>
    <property type="match status" value="1"/>
</dbReference>
<evidence type="ECO:0000313" key="21">
    <source>
        <dbReference type="Proteomes" id="UP001597040"/>
    </source>
</evidence>
<dbReference type="Pfam" id="PF00912">
    <property type="entry name" value="Transgly"/>
    <property type="match status" value="1"/>
</dbReference>
<feature type="compositionally biased region" description="Acidic residues" evidence="16">
    <location>
        <begin position="932"/>
        <end position="951"/>
    </location>
</feature>
<sequence>MDYKQLFLKYKNKVISIWKTGKLQRSTRITYDVFWNVVLFFLVVGFIGMFFAGGIGLGYFASLVKDEPVRSYESMEMDIYNYEETSKLYFDKDIYFGDVRSDIHREEVELENISEILKDAVIATEDEYFESHEGVVPKAIVRAVVQEATNAPIKSGGSTLTQQLIKNQILTNEVSFERKAKEILLALRLERFFEKDQILEAYLNIVPYGREASGRNIAGIQTAAQGIFGVDAKDVNLAQAAYLAGLPQSPSYYTPFANNGGLKEKDGIQPGINRMKSVLNRMYESDYINQKDYDEALNYNIVADFTEEATSPIDKYPHLTYEVEKRARDIIMEQLAEEDDYTLEDLEKDETLKEEYKILAERNMRQKGYNIHSTIDKKTFEAFQEIAKNYENYGPDWKGDLKNSKGEIIEENVTMPVQTGGILIENSTGKIISFVGGRDFNLDNQLNYATSTERPNGSTMKPLLDYAPAMEKGVVQPGTPIADVAEEFQYPGMPKPWNPGNYGGGYHGLVSARTALAKSYNVPAAKTYMQIINENPAKEFLDKMGITSLTEGDYGYPALSLGEPTIGITVEENTNAYATFGNNGKFADAYMVEKITTNDGEVIYEHQSEPVDVFTPQTNYLTLDMMRGVIRSGTATYINSQLKHSGVDWAGKTGTSQDYEDAWFVATNPNVTMGTWIGYRTPKSLQCSSCALSYSQRNNKLWAELVNSATDINPDLMAPKNRFERPNGIVERSYCTISGMLPSELCKRVGLIATDLFNSKYVPTEEDDSLIEGAYVMVDGKAVIAGPNTPEEFTDGDGVTFNPEFLERMGYDKLRDITQLFPRTNTAAWESISIPSSDLGETLEDDDTAPSAPTSAASSSNELTWKKSSSKDVVGYRIFRADNPDSSFSLIGNTTELDYSISGSNAVYHIKAVDYFGLESSASKEVVVGDFSDPEPEEPDEEDNDDNEDNGDGDHKDNDNGNGSGNGNGNENGNDNGDDNGQENEDDDSNNNDSDNDNNE</sequence>
<dbReference type="RefSeq" id="WP_390360882.1">
    <property type="nucleotide sequence ID" value="NZ_JBHTKJ010000013.1"/>
</dbReference>
<evidence type="ECO:0000256" key="12">
    <source>
        <dbReference type="ARBA" id="ARBA00023268"/>
    </source>
</evidence>
<feature type="compositionally biased region" description="Low complexity" evidence="16">
    <location>
        <begin position="849"/>
        <end position="860"/>
    </location>
</feature>
<protein>
    <submittedName>
        <fullName evidence="20">Transglycosylase domain-containing protein</fullName>
    </submittedName>
</protein>
<dbReference type="PANTHER" id="PTHR32282:SF32">
    <property type="entry name" value="PENICILLIN-BINDING PROTEIN 2A"/>
    <property type="match status" value="1"/>
</dbReference>
<dbReference type="InterPro" id="IPR050396">
    <property type="entry name" value="Glycosyltr_51/Transpeptidase"/>
</dbReference>
<evidence type="ECO:0000256" key="11">
    <source>
        <dbReference type="ARBA" id="ARBA00023136"/>
    </source>
</evidence>
<evidence type="ECO:0000256" key="9">
    <source>
        <dbReference type="ARBA" id="ARBA00022984"/>
    </source>
</evidence>
<evidence type="ECO:0000256" key="13">
    <source>
        <dbReference type="ARBA" id="ARBA00023316"/>
    </source>
</evidence>
<dbReference type="InterPro" id="IPR036950">
    <property type="entry name" value="PBP_transglycosylase"/>
</dbReference>
<evidence type="ECO:0000256" key="5">
    <source>
        <dbReference type="ARBA" id="ARBA00022679"/>
    </source>
</evidence>
<dbReference type="Proteomes" id="UP001597040">
    <property type="component" value="Unassembled WGS sequence"/>
</dbReference>
<keyword evidence="1" id="KW-1003">Cell membrane</keyword>
<keyword evidence="4" id="KW-0328">Glycosyltransferase</keyword>
<keyword evidence="10 17" id="KW-1133">Transmembrane helix</keyword>
<evidence type="ECO:0000256" key="1">
    <source>
        <dbReference type="ARBA" id="ARBA00022475"/>
    </source>
</evidence>
<dbReference type="SUPFAM" id="SSF53955">
    <property type="entry name" value="Lysozyme-like"/>
    <property type="match status" value="1"/>
</dbReference>
<feature type="compositionally biased region" description="Acidic residues" evidence="16">
    <location>
        <begin position="976"/>
        <end position="1000"/>
    </location>
</feature>
<evidence type="ECO:0000256" key="4">
    <source>
        <dbReference type="ARBA" id="ARBA00022676"/>
    </source>
</evidence>
<keyword evidence="21" id="KW-1185">Reference proteome</keyword>
<dbReference type="InterPro" id="IPR013783">
    <property type="entry name" value="Ig-like_fold"/>
</dbReference>
<reference evidence="21" key="1">
    <citation type="journal article" date="2019" name="Int. J. Syst. Evol. Microbiol.">
        <title>The Global Catalogue of Microorganisms (GCM) 10K type strain sequencing project: providing services to taxonomists for standard genome sequencing and annotation.</title>
        <authorList>
            <consortium name="The Broad Institute Genomics Platform"/>
            <consortium name="The Broad Institute Genome Sequencing Center for Infectious Disease"/>
            <person name="Wu L."/>
            <person name="Ma J."/>
        </authorList>
    </citation>
    <scope>NUCLEOTIDE SEQUENCE [LARGE SCALE GENOMIC DNA]</scope>
    <source>
        <strain evidence="21">CCUG 56754</strain>
    </source>
</reference>
<feature type="domain" description="Glycosyl transferase family 51" evidence="19">
    <location>
        <begin position="101"/>
        <end position="282"/>
    </location>
</feature>
<keyword evidence="9" id="KW-0573">Peptidoglycan synthesis</keyword>
<keyword evidence="8" id="KW-0133">Cell shape</keyword>
<organism evidence="20 21">
    <name type="scientific">Virgibacillus byunsanensis</name>
    <dbReference type="NCBI Taxonomy" id="570945"/>
    <lineage>
        <taxon>Bacteria</taxon>
        <taxon>Bacillati</taxon>
        <taxon>Bacillota</taxon>
        <taxon>Bacilli</taxon>
        <taxon>Bacillales</taxon>
        <taxon>Bacillaceae</taxon>
        <taxon>Virgibacillus</taxon>
    </lineage>
</organism>
<dbReference type="InterPro" id="IPR001460">
    <property type="entry name" value="PCN-bd_Tpept"/>
</dbReference>
<dbReference type="EMBL" id="JBHTKJ010000013">
    <property type="protein sequence ID" value="MFD1038158.1"/>
    <property type="molecule type" value="Genomic_DNA"/>
</dbReference>
<feature type="region of interest" description="Disordered" evidence="16">
    <location>
        <begin position="837"/>
        <end position="860"/>
    </location>
</feature>
<evidence type="ECO:0000256" key="6">
    <source>
        <dbReference type="ARBA" id="ARBA00022692"/>
    </source>
</evidence>
<feature type="transmembrane region" description="Helical" evidence="17">
    <location>
        <begin position="33"/>
        <end position="61"/>
    </location>
</feature>
<keyword evidence="2" id="KW-0121">Carboxypeptidase</keyword>
<keyword evidence="5" id="KW-0808">Transferase</keyword>
<evidence type="ECO:0000256" key="8">
    <source>
        <dbReference type="ARBA" id="ARBA00022960"/>
    </source>
</evidence>
<dbReference type="InterPro" id="IPR023346">
    <property type="entry name" value="Lysozyme-like_dom_sf"/>
</dbReference>
<keyword evidence="3" id="KW-0645">Protease</keyword>